<sequence length="137" mass="15254">MSSALPPFLVPLLLVLSLSLLAPVAALPGLCTSMSPDQLQSIPGWMTLQNAVETAYSTDPYKVITNDREYPNKPASICSGVAQGWVWFEYHARVQGHYKWSFKIEDLLLSVAERTLPDVARVSYPAKLRREADFTDL</sequence>
<feature type="signal peptide" evidence="1">
    <location>
        <begin position="1"/>
        <end position="26"/>
    </location>
</feature>
<feature type="chain" id="PRO_5034857014" evidence="1">
    <location>
        <begin position="27"/>
        <end position="137"/>
    </location>
</feature>
<keyword evidence="3" id="KW-1185">Reference proteome</keyword>
<keyword evidence="1" id="KW-0732">Signal</keyword>
<protein>
    <submittedName>
        <fullName evidence="2">Uncharacterized protein</fullName>
    </submittedName>
</protein>
<evidence type="ECO:0000256" key="1">
    <source>
        <dbReference type="SAM" id="SignalP"/>
    </source>
</evidence>
<dbReference type="EMBL" id="JACAZE010000013">
    <property type="protein sequence ID" value="KAF7300721.1"/>
    <property type="molecule type" value="Genomic_DNA"/>
</dbReference>
<reference evidence="2" key="1">
    <citation type="submission" date="2020-05" db="EMBL/GenBank/DDBJ databases">
        <title>Mycena genomes resolve the evolution of fungal bioluminescence.</title>
        <authorList>
            <person name="Tsai I.J."/>
        </authorList>
    </citation>
    <scope>NUCLEOTIDE SEQUENCE</scope>
    <source>
        <strain evidence="2">110903Hualien_Pintung</strain>
    </source>
</reference>
<evidence type="ECO:0000313" key="3">
    <source>
        <dbReference type="Proteomes" id="UP000613580"/>
    </source>
</evidence>
<dbReference type="OrthoDB" id="3010635at2759"/>
<name>A0A8H6W2P6_MYCCL</name>
<evidence type="ECO:0000313" key="2">
    <source>
        <dbReference type="EMBL" id="KAF7300721.1"/>
    </source>
</evidence>
<comment type="caution">
    <text evidence="2">The sequence shown here is derived from an EMBL/GenBank/DDBJ whole genome shotgun (WGS) entry which is preliminary data.</text>
</comment>
<dbReference type="Proteomes" id="UP000613580">
    <property type="component" value="Unassembled WGS sequence"/>
</dbReference>
<proteinExistence type="predicted"/>
<dbReference type="AlphaFoldDB" id="A0A8H6W2P6"/>
<organism evidence="2 3">
    <name type="scientific">Mycena chlorophos</name>
    <name type="common">Agaric fungus</name>
    <name type="synonym">Agaricus chlorophos</name>
    <dbReference type="NCBI Taxonomy" id="658473"/>
    <lineage>
        <taxon>Eukaryota</taxon>
        <taxon>Fungi</taxon>
        <taxon>Dikarya</taxon>
        <taxon>Basidiomycota</taxon>
        <taxon>Agaricomycotina</taxon>
        <taxon>Agaricomycetes</taxon>
        <taxon>Agaricomycetidae</taxon>
        <taxon>Agaricales</taxon>
        <taxon>Marasmiineae</taxon>
        <taxon>Mycenaceae</taxon>
        <taxon>Mycena</taxon>
    </lineage>
</organism>
<accession>A0A8H6W2P6</accession>
<gene>
    <name evidence="2" type="ORF">HMN09_00957900</name>
</gene>